<dbReference type="KEGG" id="rno:502648"/>
<dbReference type="InterPro" id="IPR050694">
    <property type="entry name" value="LRRC14/PRAME"/>
</dbReference>
<dbReference type="SUPFAM" id="SSF52047">
    <property type="entry name" value="RNI-like"/>
    <property type="match status" value="1"/>
</dbReference>
<dbReference type="GO" id="GO:0043066">
    <property type="term" value="P:negative regulation of apoptotic process"/>
    <property type="evidence" value="ECO:0007669"/>
    <property type="project" value="InterPro"/>
</dbReference>
<dbReference type="CTD" id="347711"/>
<sequence>MSLDSPPTLFHLARHTLLMEEALAISALEELPCHLFPELFKGAFTDRHTNVLTAMVSIWPLPCLPVGTLLEEPHLETLKALLDGLNVQVTQTCNSRCKLRVLDLRRNMHHEFWGMKAVSHEDNCSLQIMAQKQPMETCPDPERENPFKVVTDFELRDASLDEWTIYLLQWVEQRKSSIHLCCRKLHVWDSPFSTVIKILEFVDLNCILELRLSHWRFEFLVDLVPYLEQMNNLHTLMLEGIKNSLNFTAWEEEEDEWQGSFPFQFSNFSCLQNLYLNDIYFIEDSLEEWLSCLMTPLETLSITDCPRLLQSDLECLPRCSNIFKLKHLHMNAILLSDAVSELPGLILEKVTSTLQILELEQCGMRDSHFQALLPALSKCSQLLKVNFYHNDISLPVLKRLLCHTANLSQLTQELYPAPLECYEGNNTILKDRFKKLCPELLCFLRTKRLPKKVSFATNACSQCSHSFYYYYNQEPNDSCYYYNQETKDCLCQ</sequence>
<evidence type="ECO:0000256" key="3">
    <source>
        <dbReference type="ARBA" id="ARBA00022737"/>
    </source>
</evidence>
<evidence type="ECO:0000313" key="4">
    <source>
        <dbReference type="EMBL" id="EDL79394.1"/>
    </source>
</evidence>
<comment type="similarity">
    <text evidence="1">Belongs to the PRAME family.</text>
</comment>
<dbReference type="FunFam" id="3.80.10.10:FF:000079">
    <property type="entry name" value="PRAME family member 18"/>
    <property type="match status" value="1"/>
</dbReference>
<evidence type="ECO:0000313" key="5">
    <source>
        <dbReference type="RGD" id="1565946"/>
    </source>
</evidence>
<dbReference type="PIRSF" id="PIRSF038286">
    <property type="entry name" value="PRAME"/>
    <property type="match status" value="1"/>
</dbReference>
<name>A6HMZ3_RAT</name>
<dbReference type="GeneID" id="502648"/>
<reference evidence="4" key="2">
    <citation type="submission" date="2005-07" db="EMBL/GenBank/DDBJ databases">
        <authorList>
            <person name="Mural R.J."/>
            <person name="Li P.W."/>
            <person name="Adams M.D."/>
            <person name="Amanatides P.G."/>
            <person name="Baden-Tillson H."/>
            <person name="Barnstead M."/>
            <person name="Chin S.H."/>
            <person name="Dew I."/>
            <person name="Evans C.A."/>
            <person name="Ferriera S."/>
            <person name="Flanigan M."/>
            <person name="Fosler C."/>
            <person name="Glodek A."/>
            <person name="Gu Z."/>
            <person name="Holt R.A."/>
            <person name="Jennings D."/>
            <person name="Kraft C.L."/>
            <person name="Lu F."/>
            <person name="Nguyen T."/>
            <person name="Nusskern D.R."/>
            <person name="Pfannkoch C.M."/>
            <person name="Sitter C."/>
            <person name="Sutton G.G."/>
            <person name="Venter J.C."/>
            <person name="Wang Z."/>
            <person name="Woodage T."/>
            <person name="Zheng X.H."/>
            <person name="Zhong F."/>
        </authorList>
    </citation>
    <scope>NUCLEOTIDE SEQUENCE</scope>
    <source>
        <strain evidence="4">BN</strain>
    </source>
</reference>
<dbReference type="GO" id="GO:0045892">
    <property type="term" value="P:negative regulation of DNA-templated transcription"/>
    <property type="evidence" value="ECO:0007669"/>
    <property type="project" value="InterPro"/>
</dbReference>
<dbReference type="Gene3D" id="3.80.10.10">
    <property type="entry name" value="Ribonuclease Inhibitor"/>
    <property type="match status" value="1"/>
</dbReference>
<reference evidence="4" key="1">
    <citation type="journal article" date="2005" name="Genome Res.">
        <title>Gene and alternative splicing annotation with AIR.</title>
        <authorList>
            <person name="Florea L."/>
            <person name="Di Francesco V."/>
            <person name="Miller J."/>
            <person name="Turner R."/>
            <person name="Yao A."/>
            <person name="Harris M."/>
            <person name="Walenz B."/>
            <person name="Mobarry C."/>
            <person name="Merkulov G.V."/>
            <person name="Charlab R."/>
            <person name="Dew I."/>
            <person name="Deng Z."/>
            <person name="Istrail S."/>
            <person name="Li P."/>
            <person name="Sutton G."/>
        </authorList>
    </citation>
    <scope>NUCLEOTIDE SEQUENCE</scope>
    <source>
        <strain evidence="4">BN</strain>
    </source>
</reference>
<keyword evidence="3" id="KW-0677">Repeat</keyword>
<dbReference type="Proteomes" id="UP000234681">
    <property type="component" value="Chromosome 3"/>
</dbReference>
<dbReference type="InterPro" id="IPR032675">
    <property type="entry name" value="LRR_dom_sf"/>
</dbReference>
<gene>
    <name evidence="5" type="primary">Pramel6</name>
    <name evidence="4" type="synonym">RGD1565946_predicted</name>
    <name evidence="4" type="ORF">rCG_26217</name>
</gene>
<proteinExistence type="inferred from homology"/>
<dbReference type="AGR" id="RGD:1565946"/>
<organism evidence="4">
    <name type="scientific">Rattus norvegicus</name>
    <name type="common">Rat</name>
    <dbReference type="NCBI Taxonomy" id="10116"/>
    <lineage>
        <taxon>Eukaryota</taxon>
        <taxon>Metazoa</taxon>
        <taxon>Chordata</taxon>
        <taxon>Craniata</taxon>
        <taxon>Vertebrata</taxon>
        <taxon>Euteleostomi</taxon>
        <taxon>Mammalia</taxon>
        <taxon>Eutheria</taxon>
        <taxon>Euarchontoglires</taxon>
        <taxon>Glires</taxon>
        <taxon>Rodentia</taxon>
        <taxon>Myomorpha</taxon>
        <taxon>Muroidea</taxon>
        <taxon>Muridae</taxon>
        <taxon>Murinae</taxon>
        <taxon>Rattus</taxon>
    </lineage>
</organism>
<dbReference type="GO" id="GO:0045596">
    <property type="term" value="P:negative regulation of cell differentiation"/>
    <property type="evidence" value="ECO:0007669"/>
    <property type="project" value="InterPro"/>
</dbReference>
<dbReference type="EMBL" id="CH473949">
    <property type="protein sequence ID" value="EDL79395.1"/>
    <property type="molecule type" value="Genomic_DNA"/>
</dbReference>
<evidence type="ECO:0000256" key="2">
    <source>
        <dbReference type="ARBA" id="ARBA00022614"/>
    </source>
</evidence>
<keyword evidence="2" id="KW-0433">Leucine-rich repeat</keyword>
<accession>A6HMZ3</accession>
<dbReference type="GO" id="GO:0008284">
    <property type="term" value="P:positive regulation of cell population proliferation"/>
    <property type="evidence" value="ECO:0007669"/>
    <property type="project" value="InterPro"/>
</dbReference>
<dbReference type="RGD" id="1565946">
    <property type="gene designation" value="Pramel6"/>
</dbReference>
<protein>
    <submittedName>
        <fullName evidence="4">Similar to PRAMEl6 (Predicted), isoform CRA_a</fullName>
    </submittedName>
</protein>
<dbReference type="InterPro" id="IPR026271">
    <property type="entry name" value="PRAME"/>
</dbReference>
<dbReference type="OMA" id="PDPEREN"/>
<dbReference type="EMBL" id="CH473949">
    <property type="protein sequence ID" value="EDL79394.1"/>
    <property type="molecule type" value="Genomic_DNA"/>
</dbReference>
<dbReference type="OrthoDB" id="9611277at2759"/>
<dbReference type="AlphaFoldDB" id="A6HMZ3"/>
<dbReference type="PANTHER" id="PTHR14224:SF26">
    <property type="entry name" value="PRAME LIKE 6"/>
    <property type="match status" value="1"/>
</dbReference>
<dbReference type="RefSeq" id="NP_001102812.1">
    <property type="nucleotide sequence ID" value="NM_001109342.1"/>
</dbReference>
<dbReference type="PANTHER" id="PTHR14224">
    <property type="entry name" value="SIMILAR TO PREFERENTIALLY EXPRESSED ANTIGEN IN MELANOMA-LIKE 3"/>
    <property type="match status" value="1"/>
</dbReference>
<evidence type="ECO:0000256" key="1">
    <source>
        <dbReference type="ARBA" id="ARBA00009608"/>
    </source>
</evidence>